<dbReference type="SUPFAM" id="SSF51316">
    <property type="entry name" value="Mss4-like"/>
    <property type="match status" value="1"/>
</dbReference>
<dbReference type="Pfam" id="PF04828">
    <property type="entry name" value="GFA"/>
    <property type="match status" value="1"/>
</dbReference>
<evidence type="ECO:0000313" key="7">
    <source>
        <dbReference type="Proteomes" id="UP000075238"/>
    </source>
</evidence>
<dbReference type="PANTHER" id="PTHR33337:SF40">
    <property type="entry name" value="CENP-V_GFA DOMAIN-CONTAINING PROTEIN-RELATED"/>
    <property type="match status" value="1"/>
</dbReference>
<dbReference type="GO" id="GO:0046872">
    <property type="term" value="F:metal ion binding"/>
    <property type="evidence" value="ECO:0007669"/>
    <property type="project" value="UniProtKB-KW"/>
</dbReference>
<evidence type="ECO:0000256" key="3">
    <source>
        <dbReference type="ARBA" id="ARBA00022833"/>
    </source>
</evidence>
<dbReference type="STRING" id="1796606.A2G96_30355"/>
<dbReference type="PANTHER" id="PTHR33337">
    <property type="entry name" value="GFA DOMAIN-CONTAINING PROTEIN"/>
    <property type="match status" value="1"/>
</dbReference>
<dbReference type="Proteomes" id="UP000075238">
    <property type="component" value="Chromosome 2"/>
</dbReference>
<keyword evidence="2" id="KW-0479">Metal-binding</keyword>
<feature type="domain" description="CENP-V/GFA" evidence="5">
    <location>
        <begin position="10"/>
        <end position="128"/>
    </location>
</feature>
<dbReference type="AlphaFoldDB" id="A0A142JVB9"/>
<dbReference type="Gene3D" id="3.90.1590.10">
    <property type="entry name" value="glutathione-dependent formaldehyde- activating enzyme (gfa)"/>
    <property type="match status" value="1"/>
</dbReference>
<evidence type="ECO:0000256" key="2">
    <source>
        <dbReference type="ARBA" id="ARBA00022723"/>
    </source>
</evidence>
<keyword evidence="7" id="KW-1185">Reference proteome</keyword>
<evidence type="ECO:0000259" key="5">
    <source>
        <dbReference type="PROSITE" id="PS51891"/>
    </source>
</evidence>
<comment type="similarity">
    <text evidence="1">Belongs to the Gfa family.</text>
</comment>
<dbReference type="EMBL" id="CP014845">
    <property type="protein sequence ID" value="AMR82031.1"/>
    <property type="molecule type" value="Genomic_DNA"/>
</dbReference>
<evidence type="ECO:0000313" key="6">
    <source>
        <dbReference type="EMBL" id="AMR82031.1"/>
    </source>
</evidence>
<evidence type="ECO:0000256" key="4">
    <source>
        <dbReference type="ARBA" id="ARBA00023239"/>
    </source>
</evidence>
<dbReference type="GO" id="GO:0016846">
    <property type="term" value="F:carbon-sulfur lyase activity"/>
    <property type="evidence" value="ECO:0007669"/>
    <property type="project" value="InterPro"/>
</dbReference>
<dbReference type="InterPro" id="IPR006913">
    <property type="entry name" value="CENP-V/GFA"/>
</dbReference>
<dbReference type="PROSITE" id="PS51891">
    <property type="entry name" value="CENP_V_GFA"/>
    <property type="match status" value="1"/>
</dbReference>
<organism evidence="6 7">
    <name type="scientific">Cupriavidus nantongensis</name>
    <dbReference type="NCBI Taxonomy" id="1796606"/>
    <lineage>
        <taxon>Bacteria</taxon>
        <taxon>Pseudomonadati</taxon>
        <taxon>Pseudomonadota</taxon>
        <taxon>Betaproteobacteria</taxon>
        <taxon>Burkholderiales</taxon>
        <taxon>Burkholderiaceae</taxon>
        <taxon>Cupriavidus</taxon>
    </lineage>
</organism>
<dbReference type="OrthoDB" id="327703at2"/>
<keyword evidence="4" id="KW-0456">Lyase</keyword>
<dbReference type="InterPro" id="IPR011057">
    <property type="entry name" value="Mss4-like_sf"/>
</dbReference>
<dbReference type="KEGG" id="cnan:A2G96_30355"/>
<dbReference type="RefSeq" id="WP_062803818.1">
    <property type="nucleotide sequence ID" value="NZ_CP014845.1"/>
</dbReference>
<evidence type="ECO:0000256" key="1">
    <source>
        <dbReference type="ARBA" id="ARBA00005495"/>
    </source>
</evidence>
<name>A0A142JVB9_9BURK</name>
<protein>
    <submittedName>
        <fullName evidence="6">Aldehyde-activating protein</fullName>
    </submittedName>
</protein>
<keyword evidence="3" id="KW-0862">Zinc</keyword>
<reference evidence="6 7" key="1">
    <citation type="submission" date="2016-03" db="EMBL/GenBank/DDBJ databases">
        <title>Complete genome sequence of a novel chlorpyrifos degrading bacterium, Cupriavidus nantongensis sp. X1.</title>
        <authorList>
            <person name="Fang L."/>
        </authorList>
    </citation>
    <scope>NUCLEOTIDE SEQUENCE [LARGE SCALE GENOMIC DNA]</scope>
    <source>
        <strain evidence="6 7">X1</strain>
    </source>
</reference>
<accession>A0A142JVB9</accession>
<proteinExistence type="inferred from homology"/>
<sequence length="152" mass="16124">MNNPSSPVKLQGGCACGDVRYECMAEPVLSLNCHCSACQRYTGTAYASVRIVPSAAFRFVRGELRYHTSTSNAGHTVSRGFCPNCGSQVHGRIAEKPEVVLIAAGTLDDASVYPPSIDVFTSRAQPWDVMNPGLAKFEEGIPAGGPSTQTAE</sequence>
<gene>
    <name evidence="6" type="ORF">A2G96_30355</name>
</gene>